<evidence type="ECO:0000313" key="3">
    <source>
        <dbReference type="RefSeq" id="XP_016676593.1"/>
    </source>
</evidence>
<dbReference type="Proteomes" id="UP000818029">
    <property type="component" value="Chromosome A05"/>
</dbReference>
<evidence type="ECO:0000256" key="1">
    <source>
        <dbReference type="SAM" id="MobiDB-lite"/>
    </source>
</evidence>
<dbReference type="AlphaFoldDB" id="A0A1U8IJP6"/>
<feature type="compositionally biased region" description="Polar residues" evidence="1">
    <location>
        <begin position="1"/>
        <end position="10"/>
    </location>
</feature>
<feature type="region of interest" description="Disordered" evidence="1">
    <location>
        <begin position="1"/>
        <end position="21"/>
    </location>
</feature>
<reference evidence="3" key="2">
    <citation type="submission" date="2025-08" db="UniProtKB">
        <authorList>
            <consortium name="RefSeq"/>
        </authorList>
    </citation>
    <scope>IDENTIFICATION</scope>
</reference>
<gene>
    <name evidence="3" type="primary">LOC107895891</name>
</gene>
<reference evidence="2" key="1">
    <citation type="journal article" date="2020" name="Nat. Genet.">
        <title>Genomic diversifications of five Gossypium allopolyploid species and their impact on cotton improvement.</title>
        <authorList>
            <person name="Chen Z.J."/>
            <person name="Sreedasyam A."/>
            <person name="Ando A."/>
            <person name="Song Q."/>
            <person name="De Santiago L.M."/>
            <person name="Hulse-Kemp A.M."/>
            <person name="Ding M."/>
            <person name="Ye W."/>
            <person name="Kirkbride R.C."/>
            <person name="Jenkins J."/>
            <person name="Plott C."/>
            <person name="Lovell J."/>
            <person name="Lin Y.M."/>
            <person name="Vaughn R."/>
            <person name="Liu B."/>
            <person name="Simpson S."/>
            <person name="Scheffler B.E."/>
            <person name="Wen L."/>
            <person name="Saski C.A."/>
            <person name="Grover C.E."/>
            <person name="Hu G."/>
            <person name="Conover J.L."/>
            <person name="Carlson J.W."/>
            <person name="Shu S."/>
            <person name="Boston L.B."/>
            <person name="Williams M."/>
            <person name="Peterson D.G."/>
            <person name="McGee K."/>
            <person name="Jones D.C."/>
            <person name="Wendel J.F."/>
            <person name="Stelly D.M."/>
            <person name="Grimwood J."/>
            <person name="Schmutz J."/>
        </authorList>
    </citation>
    <scope>NUCLEOTIDE SEQUENCE [LARGE SCALE GENOMIC DNA]</scope>
    <source>
        <strain evidence="2">cv. TM-1</strain>
    </source>
</reference>
<sequence length="251" mass="28099">MFQMLNSNGQHAGLPHEAPQDTNGVITSEKVEFEEFVDASDKEVLQIVTHMPNALPSKILRQSNLSAQADVSLPLPFPQRIRKNEHDKQYQQFLNTLKPLQINILLVNILVQILSYGKFMKDLLSKKKKLTDIKTVTLIKGCSVVLASKLPPKLNDPGSFTIPCSIGNHYLGKTLSELGASINLMPLSIYRKLGISHMKSTAVTLQLIDRSLAQPEEQIKDILIRVDKFIFLADFIILDYEADKEVPIILG</sequence>
<dbReference type="RefSeq" id="XP_016676593.1">
    <property type="nucleotide sequence ID" value="XM_016821104.1"/>
</dbReference>
<dbReference type="InterPro" id="IPR021109">
    <property type="entry name" value="Peptidase_aspartic_dom_sf"/>
</dbReference>
<proteinExistence type="predicted"/>
<name>A0A1U8IJP6_GOSHI</name>
<dbReference type="KEGG" id="ghi:107895891"/>
<organism evidence="2 3">
    <name type="scientific">Gossypium hirsutum</name>
    <name type="common">Upland cotton</name>
    <name type="synonym">Gossypium mexicanum</name>
    <dbReference type="NCBI Taxonomy" id="3635"/>
    <lineage>
        <taxon>Eukaryota</taxon>
        <taxon>Viridiplantae</taxon>
        <taxon>Streptophyta</taxon>
        <taxon>Embryophyta</taxon>
        <taxon>Tracheophyta</taxon>
        <taxon>Spermatophyta</taxon>
        <taxon>Magnoliopsida</taxon>
        <taxon>eudicotyledons</taxon>
        <taxon>Gunneridae</taxon>
        <taxon>Pentapetalae</taxon>
        <taxon>rosids</taxon>
        <taxon>malvids</taxon>
        <taxon>Malvales</taxon>
        <taxon>Malvaceae</taxon>
        <taxon>Malvoideae</taxon>
        <taxon>Gossypium</taxon>
    </lineage>
</organism>
<dbReference type="PANTHER" id="PTHR33067:SF39">
    <property type="entry name" value="TRANSCRIPTION FACTOR INTERACTOR AND REGULATOR CCHC(ZN) FAMILY"/>
    <property type="match status" value="1"/>
</dbReference>
<dbReference type="PaxDb" id="3635-A0A1U8IJP6"/>
<keyword evidence="2" id="KW-1185">Reference proteome</keyword>
<evidence type="ECO:0000313" key="2">
    <source>
        <dbReference type="Proteomes" id="UP000818029"/>
    </source>
</evidence>
<dbReference type="GeneID" id="107895891"/>
<dbReference type="PANTHER" id="PTHR33067">
    <property type="entry name" value="RNA-DIRECTED DNA POLYMERASE-RELATED"/>
    <property type="match status" value="1"/>
</dbReference>
<accession>A0A1U8IJP6</accession>
<dbReference type="OrthoDB" id="10474028at2759"/>
<dbReference type="Gene3D" id="2.40.70.10">
    <property type="entry name" value="Acid Proteases"/>
    <property type="match status" value="1"/>
</dbReference>
<dbReference type="CDD" id="cd00303">
    <property type="entry name" value="retropepsin_like"/>
    <property type="match status" value="1"/>
</dbReference>
<protein>
    <submittedName>
        <fullName evidence="3">Uncharacterized protein</fullName>
    </submittedName>
</protein>